<name>A0A1J0VTH1_9NOCA</name>
<gene>
    <name evidence="3" type="ORF">BOX37_16745</name>
</gene>
<feature type="region of interest" description="Disordered" evidence="1">
    <location>
        <begin position="1"/>
        <end position="23"/>
    </location>
</feature>
<dbReference type="RefSeq" id="WP_071928511.1">
    <property type="nucleotide sequence ID" value="NZ_CP018082.1"/>
</dbReference>
<feature type="transmembrane region" description="Helical" evidence="2">
    <location>
        <begin position="80"/>
        <end position="104"/>
    </location>
</feature>
<dbReference type="EMBL" id="CP018082">
    <property type="protein sequence ID" value="APE35321.1"/>
    <property type="molecule type" value="Genomic_DNA"/>
</dbReference>
<evidence type="ECO:0000256" key="2">
    <source>
        <dbReference type="SAM" id="Phobius"/>
    </source>
</evidence>
<dbReference type="KEGG" id="nsl:BOX37_16745"/>
<keyword evidence="2" id="KW-0812">Transmembrane</keyword>
<dbReference type="OrthoDB" id="4556872at2"/>
<dbReference type="Proteomes" id="UP000183810">
    <property type="component" value="Chromosome"/>
</dbReference>
<keyword evidence="2" id="KW-1133">Transmembrane helix</keyword>
<protein>
    <recommendedName>
        <fullName evidence="5">DUF4190 domain-containing protein</fullName>
    </recommendedName>
</protein>
<dbReference type="AlphaFoldDB" id="A0A1J0VTH1"/>
<reference evidence="3" key="1">
    <citation type="submission" date="2016-11" db="EMBL/GenBank/DDBJ databases">
        <authorList>
            <person name="Jaros S."/>
            <person name="Januszkiewicz K."/>
            <person name="Wedrychowicz H."/>
        </authorList>
    </citation>
    <scope>NUCLEOTIDE SEQUENCE [LARGE SCALE GENOMIC DNA]</scope>
    <source>
        <strain evidence="3">Y48</strain>
    </source>
</reference>
<feature type="transmembrane region" description="Helical" evidence="2">
    <location>
        <begin position="46"/>
        <end position="68"/>
    </location>
</feature>
<feature type="compositionally biased region" description="Acidic residues" evidence="1">
    <location>
        <begin position="1"/>
        <end position="15"/>
    </location>
</feature>
<evidence type="ECO:0000313" key="3">
    <source>
        <dbReference type="EMBL" id="APE35321.1"/>
    </source>
</evidence>
<evidence type="ECO:0008006" key="5">
    <source>
        <dbReference type="Google" id="ProtNLM"/>
    </source>
</evidence>
<organism evidence="3 4">
    <name type="scientific">Nocardia mangyaensis</name>
    <dbReference type="NCBI Taxonomy" id="2213200"/>
    <lineage>
        <taxon>Bacteria</taxon>
        <taxon>Bacillati</taxon>
        <taxon>Actinomycetota</taxon>
        <taxon>Actinomycetes</taxon>
        <taxon>Mycobacteriales</taxon>
        <taxon>Nocardiaceae</taxon>
        <taxon>Nocardia</taxon>
    </lineage>
</organism>
<sequence length="232" mass="24186">MARYEEWDDDPEDEADDRRWNGQRWPHATAAEAEARTGGQPRVNPYAMVALAAALVLLFPIAIVFGLLSFGHPRGRGIGVFALLLGITEVAALAVVGLAMFGGLDVELPNLATTTMTTQVSAQGTPSATVVPVVSPAEDGAAEPSVGVVEKGTACPAERVGLIGVAADGATLLCLRGADGYTWSGPYRVAGSYYTEGTSCDLSVDKSGRTSDHRALVCEGRGGVGAWVPWIE</sequence>
<keyword evidence="4" id="KW-1185">Reference proteome</keyword>
<keyword evidence="2" id="KW-0472">Membrane</keyword>
<accession>A0A1J0VTH1</accession>
<proteinExistence type="predicted"/>
<evidence type="ECO:0000313" key="4">
    <source>
        <dbReference type="Proteomes" id="UP000183810"/>
    </source>
</evidence>
<evidence type="ECO:0000256" key="1">
    <source>
        <dbReference type="SAM" id="MobiDB-lite"/>
    </source>
</evidence>